<gene>
    <name evidence="2" type="ORF">LTRI10_LOCUS47585</name>
</gene>
<feature type="region of interest" description="Disordered" evidence="1">
    <location>
        <begin position="1"/>
        <end position="32"/>
    </location>
</feature>
<dbReference type="EMBL" id="OZ034821">
    <property type="protein sequence ID" value="CAL1407953.1"/>
    <property type="molecule type" value="Genomic_DNA"/>
</dbReference>
<reference evidence="2 3" key="1">
    <citation type="submission" date="2024-04" db="EMBL/GenBank/DDBJ databases">
        <authorList>
            <person name="Fracassetti M."/>
        </authorList>
    </citation>
    <scope>NUCLEOTIDE SEQUENCE [LARGE SCALE GENOMIC DNA]</scope>
</reference>
<protein>
    <submittedName>
        <fullName evidence="2">Uncharacterized protein</fullName>
    </submittedName>
</protein>
<feature type="region of interest" description="Disordered" evidence="1">
    <location>
        <begin position="56"/>
        <end position="120"/>
    </location>
</feature>
<sequence length="120" mass="13533">MNTWHSSLSTSSGEEEMTALEMAPRRRGQRGTEASVIGFRRYKSCRPRLGPGWVRRIHPSFDPKLQGRDSKLSSEKGDRCWSLPSSSFEEGGGGSKAAAASLSTKPWRRWSRRRPRKRGV</sequence>
<proteinExistence type="predicted"/>
<evidence type="ECO:0000313" key="2">
    <source>
        <dbReference type="EMBL" id="CAL1407953.1"/>
    </source>
</evidence>
<feature type="compositionally biased region" description="Polar residues" evidence="1">
    <location>
        <begin position="1"/>
        <end position="12"/>
    </location>
</feature>
<feature type="compositionally biased region" description="Basic and acidic residues" evidence="1">
    <location>
        <begin position="59"/>
        <end position="79"/>
    </location>
</feature>
<name>A0AAV2GDM2_9ROSI</name>
<feature type="compositionally biased region" description="Basic residues" evidence="1">
    <location>
        <begin position="106"/>
        <end position="120"/>
    </location>
</feature>
<evidence type="ECO:0000256" key="1">
    <source>
        <dbReference type="SAM" id="MobiDB-lite"/>
    </source>
</evidence>
<evidence type="ECO:0000313" key="3">
    <source>
        <dbReference type="Proteomes" id="UP001497516"/>
    </source>
</evidence>
<keyword evidence="3" id="KW-1185">Reference proteome</keyword>
<accession>A0AAV2GDM2</accession>
<organism evidence="2 3">
    <name type="scientific">Linum trigynum</name>
    <dbReference type="NCBI Taxonomy" id="586398"/>
    <lineage>
        <taxon>Eukaryota</taxon>
        <taxon>Viridiplantae</taxon>
        <taxon>Streptophyta</taxon>
        <taxon>Embryophyta</taxon>
        <taxon>Tracheophyta</taxon>
        <taxon>Spermatophyta</taxon>
        <taxon>Magnoliopsida</taxon>
        <taxon>eudicotyledons</taxon>
        <taxon>Gunneridae</taxon>
        <taxon>Pentapetalae</taxon>
        <taxon>rosids</taxon>
        <taxon>fabids</taxon>
        <taxon>Malpighiales</taxon>
        <taxon>Linaceae</taxon>
        <taxon>Linum</taxon>
    </lineage>
</organism>
<dbReference type="Proteomes" id="UP001497516">
    <property type="component" value="Chromosome 8"/>
</dbReference>
<feature type="compositionally biased region" description="Low complexity" evidence="1">
    <location>
        <begin position="96"/>
        <end position="105"/>
    </location>
</feature>
<dbReference type="AlphaFoldDB" id="A0AAV2GDM2"/>